<dbReference type="AlphaFoldDB" id="A0A0D2XZZ6"/>
<feature type="transmembrane region" description="Helical" evidence="6">
    <location>
        <begin position="45"/>
        <end position="70"/>
    </location>
</feature>
<accession>A0A0D2XZZ6</accession>
<name>A0A0D2XZZ6_FUSOF</name>
<proteinExistence type="inferred from homology"/>
<keyword evidence="3 6" id="KW-1133">Transmembrane helix</keyword>
<feature type="domain" description="Rhodopsin" evidence="7">
    <location>
        <begin position="42"/>
        <end position="170"/>
    </location>
</feature>
<evidence type="ECO:0000256" key="6">
    <source>
        <dbReference type="SAM" id="Phobius"/>
    </source>
</evidence>
<evidence type="ECO:0000256" key="4">
    <source>
        <dbReference type="ARBA" id="ARBA00023136"/>
    </source>
</evidence>
<evidence type="ECO:0000259" key="7">
    <source>
        <dbReference type="Pfam" id="PF20684"/>
    </source>
</evidence>
<feature type="transmembrane region" description="Helical" evidence="6">
    <location>
        <begin position="121"/>
        <end position="149"/>
    </location>
</feature>
<comment type="similarity">
    <text evidence="5">Belongs to the SAT4 family.</text>
</comment>
<feature type="transmembrane region" description="Helical" evidence="6">
    <location>
        <begin position="82"/>
        <end position="109"/>
    </location>
</feature>
<evidence type="ECO:0000256" key="1">
    <source>
        <dbReference type="ARBA" id="ARBA00004141"/>
    </source>
</evidence>
<dbReference type="Pfam" id="PF20684">
    <property type="entry name" value="Fung_rhodopsin"/>
    <property type="match status" value="1"/>
</dbReference>
<dbReference type="PANTHER" id="PTHR33048:SF15">
    <property type="entry name" value="INTEGRAL MEMBRANE PROTEIN"/>
    <property type="match status" value="1"/>
</dbReference>
<evidence type="ECO:0000313" key="8">
    <source>
        <dbReference type="EnsemblFungi" id="FOXG_09580P0"/>
    </source>
</evidence>
<sequence>MPALRCLFSYLFLRLREWVQHLIAIMLDESYRLFGIDDGLMLIGWWAWIGQVFYSLSLTPIKASICVTLLRIAVTKTHRIIVWATLIFTIVTMLYHTIGTFFACMPITANWDDRTKCSLPFLMSVGYMVSLSAVVSDWICAILPIFMLYKSHMRKATKVSVSIILGLGILSRFHFDSSTGSSPTHITPFSGTSRAVITSQSVPAARRTHRGEVGDNWEQLDDVEGTSSQKIYVKVDLEMQSLERPETSRESHGSREDLYREIYPVLCEEGS</sequence>
<dbReference type="EnsemblFungi" id="FOXG_09580T0">
    <property type="protein sequence ID" value="FOXG_09580P0"/>
    <property type="gene ID" value="FOXG_09580"/>
</dbReference>
<evidence type="ECO:0000256" key="5">
    <source>
        <dbReference type="ARBA" id="ARBA00038359"/>
    </source>
</evidence>
<organism evidence="8 9">
    <name type="scientific">Fusarium oxysporum (strain Fo5176)</name>
    <name type="common">Fusarium vascular wilt</name>
    <dbReference type="NCBI Taxonomy" id="660025"/>
    <lineage>
        <taxon>Eukaryota</taxon>
        <taxon>Fungi</taxon>
        <taxon>Dikarya</taxon>
        <taxon>Ascomycota</taxon>
        <taxon>Pezizomycotina</taxon>
        <taxon>Sordariomycetes</taxon>
        <taxon>Hypocreomycetidae</taxon>
        <taxon>Hypocreales</taxon>
        <taxon>Nectriaceae</taxon>
        <taxon>Fusarium</taxon>
        <taxon>Fusarium oxysporum species complex</taxon>
    </lineage>
</organism>
<dbReference type="InterPro" id="IPR049326">
    <property type="entry name" value="Rhodopsin_dom_fungi"/>
</dbReference>
<evidence type="ECO:0000313" key="9">
    <source>
        <dbReference type="Proteomes" id="UP000002489"/>
    </source>
</evidence>
<comment type="subcellular location">
    <subcellularLocation>
        <location evidence="1">Membrane</location>
        <topology evidence="1">Multi-pass membrane protein</topology>
    </subcellularLocation>
</comment>
<reference evidence="9" key="1">
    <citation type="journal article" date="2012" name="Mol. Plant Microbe Interact.">
        <title>A highly conserved effector in Fusarium oxysporum is required for full virulence on Arabidopsis.</title>
        <authorList>
            <person name="Thatcher L.F."/>
            <person name="Gardiner D.M."/>
            <person name="Kazan K."/>
            <person name="Manners J."/>
        </authorList>
    </citation>
    <scope>NUCLEOTIDE SEQUENCE [LARGE SCALE GENOMIC DNA]</scope>
    <source>
        <strain evidence="9">Fo5176</strain>
    </source>
</reference>
<evidence type="ECO:0000256" key="2">
    <source>
        <dbReference type="ARBA" id="ARBA00022692"/>
    </source>
</evidence>
<reference evidence="8" key="2">
    <citation type="submission" date="2025-08" db="UniProtKB">
        <authorList>
            <consortium name="EnsemblFungi"/>
        </authorList>
    </citation>
    <scope>IDENTIFICATION</scope>
    <source>
        <strain evidence="8">4287 / CBS 123668 / FGSC 9935 / NRRL 34936</strain>
    </source>
</reference>
<dbReference type="InterPro" id="IPR052337">
    <property type="entry name" value="SAT4-like"/>
</dbReference>
<dbReference type="GO" id="GO:0016020">
    <property type="term" value="C:membrane"/>
    <property type="evidence" value="ECO:0007669"/>
    <property type="project" value="UniProtKB-SubCell"/>
</dbReference>
<dbReference type="PANTHER" id="PTHR33048">
    <property type="entry name" value="PTH11-LIKE INTEGRAL MEMBRANE PROTEIN (AFU_ORTHOLOGUE AFUA_5G11245)"/>
    <property type="match status" value="1"/>
</dbReference>
<protein>
    <recommendedName>
        <fullName evidence="7">Rhodopsin domain-containing protein</fullName>
    </recommendedName>
</protein>
<dbReference type="Proteomes" id="UP000002489">
    <property type="component" value="Unassembled WGS sequence"/>
</dbReference>
<keyword evidence="4 6" id="KW-0472">Membrane</keyword>
<evidence type="ECO:0000256" key="3">
    <source>
        <dbReference type="ARBA" id="ARBA00022989"/>
    </source>
</evidence>
<keyword evidence="2 6" id="KW-0812">Transmembrane</keyword>